<dbReference type="SUPFAM" id="SSF53920">
    <property type="entry name" value="Fe-only hydrogenase"/>
    <property type="match status" value="1"/>
</dbReference>
<protein>
    <submittedName>
        <fullName evidence="5">Cytosolic Fe-S cluster assembly factor narfl-like isoform X1</fullName>
    </submittedName>
</protein>
<dbReference type="Gene3D" id="3.40.50.1780">
    <property type="match status" value="1"/>
</dbReference>
<dbReference type="Pfam" id="PF02256">
    <property type="entry name" value="Fe_hyd_SSU"/>
    <property type="match status" value="1"/>
</dbReference>
<reference evidence="5" key="1">
    <citation type="submission" date="2025-08" db="UniProtKB">
        <authorList>
            <consortium name="RefSeq"/>
        </authorList>
    </citation>
    <scope>IDENTIFICATION</scope>
</reference>
<dbReference type="RefSeq" id="XP_014668399.1">
    <property type="nucleotide sequence ID" value="XM_014812913.1"/>
</dbReference>
<dbReference type="SMART" id="SM00902">
    <property type="entry name" value="Fe_hyd_SSU"/>
    <property type="match status" value="1"/>
</dbReference>
<keyword evidence="4" id="KW-1185">Reference proteome</keyword>
<dbReference type="InterPro" id="IPR003149">
    <property type="entry name" value="Fe_hydrogenase_ssu"/>
</dbReference>
<feature type="domain" description="Iron hydrogenase small subunit" evidence="3">
    <location>
        <begin position="415"/>
        <end position="471"/>
    </location>
</feature>
<dbReference type="InterPro" id="IPR050340">
    <property type="entry name" value="Cytosolic_Fe-S_CAF"/>
</dbReference>
<dbReference type="InterPro" id="IPR009016">
    <property type="entry name" value="Fe_hydrogenase"/>
</dbReference>
<evidence type="ECO:0000256" key="1">
    <source>
        <dbReference type="ARBA" id="ARBA00006596"/>
    </source>
</evidence>
<dbReference type="Gene3D" id="3.40.950.10">
    <property type="entry name" value="Fe-only Hydrogenase (Larger Subunit), Chain L, domain 3"/>
    <property type="match status" value="1"/>
</dbReference>
<evidence type="ECO:0000313" key="4">
    <source>
        <dbReference type="Proteomes" id="UP000695022"/>
    </source>
</evidence>
<name>A0ABM1E878_PRICU</name>
<proteinExistence type="inferred from homology"/>
<dbReference type="Pfam" id="PF02906">
    <property type="entry name" value="Fe_hyd_lg_C"/>
    <property type="match status" value="1"/>
</dbReference>
<sequence>MASHFSGALQLTDLDDFITPSQECIKPVKIERRPGKTGAIKLQTDGTYMQVDEEAGVEVKLEKAKITLNDCLACSGCITSAESVLITQQSQEELYRVLSKNQENRKFGIHNEVYTVVISISPQSRASLATKYGLSVVEAARKLTGFFKKLGCDHVFDTTFARDFSLIESQREFVQRYRNRNKENKSLPMLASACPGWVCYAEKTHGSYILPYISTTKSPQQIMGSLVKDHFSSMLGTTPERIFHVTVMPCYDKKLEASREDFYSDVYRTRDVNCVLSTGEVDAMSQQEQIKLNDVESVELDNWFNCLDGADLVSHDGGGSGGYLEHVIRYAAKELFQLEFSELNYKTLRNEDFREVTVEQDGKILLRCALAYGFRNIQNVVQKLKRGKCVYDFIEVMACPVGCLNGGGQIRPPEGVTAKELLSQVSDVYGSVNSRTPTENAAVAALYGDWLGGADSEKCHNALHTNYHQVEKMVNALNIKW</sequence>
<gene>
    <name evidence="5" type="primary">LOC106809729</name>
</gene>
<dbReference type="Proteomes" id="UP000695022">
    <property type="component" value="Unplaced"/>
</dbReference>
<dbReference type="InterPro" id="IPR004108">
    <property type="entry name" value="Fe_hydrogenase_lsu_C"/>
</dbReference>
<dbReference type="GeneID" id="106809729"/>
<comment type="function">
    <text evidence="2">Component of the cytosolic iron-sulfur (Fe/S) protein assembly machinery. Required for maturation of extramitochondrial Fe/S proteins.</text>
</comment>
<dbReference type="PANTHER" id="PTHR11615">
    <property type="entry name" value="NITRATE, FORMATE, IRON DEHYDROGENASE"/>
    <property type="match status" value="1"/>
</dbReference>
<accession>A0ABM1E878</accession>
<organism evidence="4 5">
    <name type="scientific">Priapulus caudatus</name>
    <name type="common">Priapulid worm</name>
    <dbReference type="NCBI Taxonomy" id="37621"/>
    <lineage>
        <taxon>Eukaryota</taxon>
        <taxon>Metazoa</taxon>
        <taxon>Ecdysozoa</taxon>
        <taxon>Scalidophora</taxon>
        <taxon>Priapulida</taxon>
        <taxon>Priapulimorpha</taxon>
        <taxon>Priapulimorphida</taxon>
        <taxon>Priapulidae</taxon>
        <taxon>Priapulus</taxon>
    </lineage>
</organism>
<evidence type="ECO:0000313" key="5">
    <source>
        <dbReference type="RefSeq" id="XP_014668399.1"/>
    </source>
</evidence>
<evidence type="ECO:0000259" key="3">
    <source>
        <dbReference type="SMART" id="SM00902"/>
    </source>
</evidence>
<comment type="similarity">
    <text evidence="1">Belongs to the NARF family.</text>
</comment>
<evidence type="ECO:0000256" key="2">
    <source>
        <dbReference type="ARBA" id="ARBA00025700"/>
    </source>
</evidence>